<dbReference type="InterPro" id="IPR042177">
    <property type="entry name" value="Cell/Rod_1"/>
</dbReference>
<comment type="caution">
    <text evidence="8">The sequence shown here is derived from an EMBL/GenBank/DDBJ whole genome shotgun (WGS) entry which is preliminary data.</text>
</comment>
<gene>
    <name evidence="8" type="ORF">BFG57_04940</name>
</gene>
<protein>
    <recommendedName>
        <fullName evidence="2 5">Cell shape-determining protein MreC</fullName>
    </recommendedName>
    <alternativeName>
        <fullName evidence="4 5">Cell shape protein MreC</fullName>
    </alternativeName>
</protein>
<feature type="coiled-coil region" evidence="6">
    <location>
        <begin position="86"/>
        <end position="116"/>
    </location>
</feature>
<keyword evidence="9" id="KW-1185">Reference proteome</keyword>
<evidence type="ECO:0000256" key="4">
    <source>
        <dbReference type="ARBA" id="ARBA00032089"/>
    </source>
</evidence>
<dbReference type="GO" id="GO:0005886">
    <property type="term" value="C:plasma membrane"/>
    <property type="evidence" value="ECO:0007669"/>
    <property type="project" value="TreeGrafter"/>
</dbReference>
<evidence type="ECO:0000256" key="3">
    <source>
        <dbReference type="ARBA" id="ARBA00022960"/>
    </source>
</evidence>
<evidence type="ECO:0000313" key="9">
    <source>
        <dbReference type="Proteomes" id="UP000095209"/>
    </source>
</evidence>
<dbReference type="InterPro" id="IPR055342">
    <property type="entry name" value="MreC_beta-barrel_core"/>
</dbReference>
<sequence>MPQFFLNKRLITLLVSIILLVVLIGLTINERDRLTWPEQFLKDSIGWFQSTLHRPTQAISNVFENISEIKDVYEENKLLKSRLDEYVALSVKVDDLEDENDQLRDLLDKKEALQDFTSIQATVISRNPDQWTDRIIVNKGAQDGVKKNMAVITAKGLIGKVQYVSQFTSTIQLLSDLDRTNRISAIVKGNENVFGLIEGYDPKKEALLFKRIPFDLEIKEGETVITSGLGGIFPRGLVIGTVTEAEPDEYGLTKTAYVKPAAEFYNIDHLMIINREVISKLDEEYEAPAEDVTDEEEGESS</sequence>
<feature type="domain" description="Rod shape-determining protein MreC beta-barrel core" evidence="7">
    <location>
        <begin position="123"/>
        <end position="273"/>
    </location>
</feature>
<dbReference type="InterPro" id="IPR042175">
    <property type="entry name" value="Cell/Rod_MreC_2"/>
</dbReference>
<dbReference type="RefSeq" id="WP_069718472.1">
    <property type="nucleotide sequence ID" value="NZ_MJEH01000061.1"/>
</dbReference>
<dbReference type="InterPro" id="IPR007221">
    <property type="entry name" value="MreC"/>
</dbReference>
<evidence type="ECO:0000313" key="8">
    <source>
        <dbReference type="EMBL" id="OEH91464.1"/>
    </source>
</evidence>
<dbReference type="Gene3D" id="2.40.10.340">
    <property type="entry name" value="Rod shape-determining protein MreC, domain 1"/>
    <property type="match status" value="1"/>
</dbReference>
<evidence type="ECO:0000256" key="5">
    <source>
        <dbReference type="PIRNR" id="PIRNR038471"/>
    </source>
</evidence>
<dbReference type="Proteomes" id="UP000095209">
    <property type="component" value="Unassembled WGS sequence"/>
</dbReference>
<accession>A0A1E5LBK8</accession>
<proteinExistence type="inferred from homology"/>
<dbReference type="EMBL" id="MJEH01000061">
    <property type="protein sequence ID" value="OEH91464.1"/>
    <property type="molecule type" value="Genomic_DNA"/>
</dbReference>
<dbReference type="Gene3D" id="1.20.5.490">
    <property type="entry name" value="Single helix bin"/>
    <property type="match status" value="1"/>
</dbReference>
<comment type="function">
    <text evidence="5">Involved in formation and maintenance of cell shape.</text>
</comment>
<reference evidence="8 9" key="1">
    <citation type="submission" date="2016-08" db="EMBL/GenBank/DDBJ databases">
        <title>Genome of Bacillus solimangrovi GH2-4.</title>
        <authorList>
            <person name="Lim S."/>
            <person name="Kim B.-C."/>
        </authorList>
    </citation>
    <scope>NUCLEOTIDE SEQUENCE [LARGE SCALE GENOMIC DNA]</scope>
    <source>
        <strain evidence="8 9">GH2-4</strain>
    </source>
</reference>
<dbReference type="AlphaFoldDB" id="A0A1E5LBK8"/>
<dbReference type="STRING" id="1305675.BFG57_04940"/>
<dbReference type="Gene3D" id="2.40.10.350">
    <property type="entry name" value="Rod shape-determining protein MreC, domain 2"/>
    <property type="match status" value="1"/>
</dbReference>
<keyword evidence="6" id="KW-0175">Coiled coil</keyword>
<dbReference type="GO" id="GO:0008360">
    <property type="term" value="P:regulation of cell shape"/>
    <property type="evidence" value="ECO:0007669"/>
    <property type="project" value="UniProtKB-KW"/>
</dbReference>
<evidence type="ECO:0000259" key="7">
    <source>
        <dbReference type="Pfam" id="PF04085"/>
    </source>
</evidence>
<dbReference type="NCBIfam" id="TIGR00219">
    <property type="entry name" value="mreC"/>
    <property type="match status" value="1"/>
</dbReference>
<dbReference type="OrthoDB" id="9792313at2"/>
<evidence type="ECO:0000256" key="2">
    <source>
        <dbReference type="ARBA" id="ARBA00013855"/>
    </source>
</evidence>
<dbReference type="PIRSF" id="PIRSF038471">
    <property type="entry name" value="MreC"/>
    <property type="match status" value="1"/>
</dbReference>
<name>A0A1E5LBK8_9BACI</name>
<comment type="similarity">
    <text evidence="1 5">Belongs to the MreC family.</text>
</comment>
<organism evidence="8 9">
    <name type="scientific">Bacillus solimangrovi</name>
    <dbReference type="NCBI Taxonomy" id="1305675"/>
    <lineage>
        <taxon>Bacteria</taxon>
        <taxon>Bacillati</taxon>
        <taxon>Bacillota</taxon>
        <taxon>Bacilli</taxon>
        <taxon>Bacillales</taxon>
        <taxon>Bacillaceae</taxon>
        <taxon>Bacillus</taxon>
    </lineage>
</organism>
<dbReference type="Pfam" id="PF04085">
    <property type="entry name" value="MreC"/>
    <property type="match status" value="1"/>
</dbReference>
<evidence type="ECO:0000256" key="6">
    <source>
        <dbReference type="SAM" id="Coils"/>
    </source>
</evidence>
<evidence type="ECO:0000256" key="1">
    <source>
        <dbReference type="ARBA" id="ARBA00009369"/>
    </source>
</evidence>
<dbReference type="PANTHER" id="PTHR34138:SF1">
    <property type="entry name" value="CELL SHAPE-DETERMINING PROTEIN MREC"/>
    <property type="match status" value="1"/>
</dbReference>
<keyword evidence="3 5" id="KW-0133">Cell shape</keyword>
<dbReference type="PANTHER" id="PTHR34138">
    <property type="entry name" value="CELL SHAPE-DETERMINING PROTEIN MREC"/>
    <property type="match status" value="1"/>
</dbReference>